<evidence type="ECO:0000313" key="7">
    <source>
        <dbReference type="Proteomes" id="UP000002630"/>
    </source>
</evidence>
<evidence type="ECO:0000256" key="1">
    <source>
        <dbReference type="ARBA" id="ARBA00022679"/>
    </source>
</evidence>
<organism evidence="6 7">
    <name type="scientific">Ectocarpus siliculosus</name>
    <name type="common">Brown alga</name>
    <name type="synonym">Conferva siliculosa</name>
    <dbReference type="NCBI Taxonomy" id="2880"/>
    <lineage>
        <taxon>Eukaryota</taxon>
        <taxon>Sar</taxon>
        <taxon>Stramenopiles</taxon>
        <taxon>Ochrophyta</taxon>
        <taxon>PX clade</taxon>
        <taxon>Phaeophyceae</taxon>
        <taxon>Ectocarpales</taxon>
        <taxon>Ectocarpaceae</taxon>
        <taxon>Ectocarpus</taxon>
    </lineage>
</organism>
<evidence type="ECO:0000256" key="3">
    <source>
        <dbReference type="ARBA" id="ARBA00022777"/>
    </source>
</evidence>
<reference evidence="6 7" key="1">
    <citation type="journal article" date="2010" name="Nature">
        <title>The Ectocarpus genome and the independent evolution of multicellularity in brown algae.</title>
        <authorList>
            <person name="Cock J.M."/>
            <person name="Sterck L."/>
            <person name="Rouze P."/>
            <person name="Scornet D."/>
            <person name="Allen A.E."/>
            <person name="Amoutzias G."/>
            <person name="Anthouard V."/>
            <person name="Artiguenave F."/>
            <person name="Aury J.M."/>
            <person name="Badger J.H."/>
            <person name="Beszteri B."/>
            <person name="Billiau K."/>
            <person name="Bonnet E."/>
            <person name="Bothwell J.H."/>
            <person name="Bowler C."/>
            <person name="Boyen C."/>
            <person name="Brownlee C."/>
            <person name="Carrano C.J."/>
            <person name="Charrier B."/>
            <person name="Cho G.Y."/>
            <person name="Coelho S.M."/>
            <person name="Collen J."/>
            <person name="Corre E."/>
            <person name="Da Silva C."/>
            <person name="Delage L."/>
            <person name="Delaroque N."/>
            <person name="Dittami S.M."/>
            <person name="Doulbeau S."/>
            <person name="Elias M."/>
            <person name="Farnham G."/>
            <person name="Gachon C.M."/>
            <person name="Gschloessl B."/>
            <person name="Heesch S."/>
            <person name="Jabbari K."/>
            <person name="Jubin C."/>
            <person name="Kawai H."/>
            <person name="Kimura K."/>
            <person name="Kloareg B."/>
            <person name="Kupper F.C."/>
            <person name="Lang D."/>
            <person name="Le Bail A."/>
            <person name="Leblanc C."/>
            <person name="Lerouge P."/>
            <person name="Lohr M."/>
            <person name="Lopez P.J."/>
            <person name="Martens C."/>
            <person name="Maumus F."/>
            <person name="Michel G."/>
            <person name="Miranda-Saavedra D."/>
            <person name="Morales J."/>
            <person name="Moreau H."/>
            <person name="Motomura T."/>
            <person name="Nagasato C."/>
            <person name="Napoli C.A."/>
            <person name="Nelson D.R."/>
            <person name="Nyvall-Collen P."/>
            <person name="Peters A.F."/>
            <person name="Pommier C."/>
            <person name="Potin P."/>
            <person name="Poulain J."/>
            <person name="Quesneville H."/>
            <person name="Read B."/>
            <person name="Rensing S.A."/>
            <person name="Ritter A."/>
            <person name="Rousvoal S."/>
            <person name="Samanta M."/>
            <person name="Samson G."/>
            <person name="Schroeder D.C."/>
            <person name="Segurens B."/>
            <person name="Strittmatter M."/>
            <person name="Tonon T."/>
            <person name="Tregear J.W."/>
            <person name="Valentin K."/>
            <person name="von Dassow P."/>
            <person name="Yamagishi T."/>
            <person name="Van de Peer Y."/>
            <person name="Wincker P."/>
        </authorList>
    </citation>
    <scope>NUCLEOTIDE SEQUENCE [LARGE SCALE GENOMIC DNA]</scope>
    <source>
        <strain evidence="7">Ec32 / CCAP1310/4</strain>
    </source>
</reference>
<dbReference type="Proteomes" id="UP000002630">
    <property type="component" value="Linkage Group LG26"/>
</dbReference>
<dbReference type="InterPro" id="IPR052203">
    <property type="entry name" value="GHMP_Kinase-Related"/>
</dbReference>
<dbReference type="OMA" id="DMIAYRE"/>
<feature type="domain" description="GDP-fucose pyrophosphorylase" evidence="5">
    <location>
        <begin position="114"/>
        <end position="592"/>
    </location>
</feature>
<dbReference type="eggNOG" id="KOG4644">
    <property type="taxonomic scope" value="Eukaryota"/>
</dbReference>
<proteinExistence type="predicted"/>
<dbReference type="STRING" id="2880.D7FJB1"/>
<dbReference type="GO" id="GO:0050201">
    <property type="term" value="F:fucokinase activity"/>
    <property type="evidence" value="ECO:0007669"/>
    <property type="project" value="TreeGrafter"/>
</dbReference>
<evidence type="ECO:0000256" key="4">
    <source>
        <dbReference type="SAM" id="MobiDB-lite"/>
    </source>
</evidence>
<dbReference type="InterPro" id="IPR012887">
    <property type="entry name" value="GDP_fucose_pyrophosphorylase"/>
</dbReference>
<name>D7FJB1_ECTSI</name>
<feature type="compositionally biased region" description="Low complexity" evidence="4">
    <location>
        <begin position="627"/>
        <end position="645"/>
    </location>
</feature>
<dbReference type="AlphaFoldDB" id="D7FJB1"/>
<keyword evidence="1" id="KW-0808">Transferase</keyword>
<keyword evidence="2" id="KW-0547">Nucleotide-binding</keyword>
<keyword evidence="3" id="KW-0418">Kinase</keyword>
<feature type="region of interest" description="Disordered" evidence="4">
    <location>
        <begin position="273"/>
        <end position="296"/>
    </location>
</feature>
<accession>D7FJB1</accession>
<keyword evidence="7" id="KW-1185">Reference proteome</keyword>
<feature type="region of interest" description="Disordered" evidence="4">
    <location>
        <begin position="627"/>
        <end position="649"/>
    </location>
</feature>
<dbReference type="GO" id="GO:0042352">
    <property type="term" value="P:GDP-L-fucose salvage"/>
    <property type="evidence" value="ECO:0007669"/>
    <property type="project" value="TreeGrafter"/>
</dbReference>
<evidence type="ECO:0000259" key="5">
    <source>
        <dbReference type="Pfam" id="PF07959"/>
    </source>
</evidence>
<sequence length="712" mass="73392">MADISETLLAEDAGAANQARGACCHQRCLVPEDSPFDCLAITAPNPRAAKAYLDELVHRVGVNGTEGTKEVLILAVSDPEGVRIGSGGGTLNAVLEIHQALRAAQLSNDNQDPQGLAAARVLLVHSGGDSQRSPTQCVCGKAWSALNSCGDSGSGRCNTPMDLLLEHLSRLFSGGSSGSLEPGTLVVTACDVMLLVPPEVAATADWSFDQQSGAAGGVAGLAIAADAAKYASNHGVYCLDGGGGGGGQESHGITGVRKYLQKPSREEAEASGAFLNPGGMAAPKNESGNPNHDPSANPEVAIDSGVVVFSGAATRALTSLAHSETFKGCTSRGVAGGASALRLELYSDLLLALRTGGGTGESAEGTLDAYLEACGHVLPPDHDVSKARREIWDALSGFPLGALLLQGATFVHLGTTPELMEMLTLRLPEFIEPYGLTARASSVVGAACSVENDPPAVVVNSSLHGAGVVAGGAVVEHCYFDRDGWEVGAGSLISGIRSLEEDCHLRLRGGMCLQQTDLDRASPEETASRFVVSLFGARDDIKAHYSADRARVCGATWEAFFGYTGATAEDVWGGIEEGDRKLWSARLFPVLTRSQGQAAGTSSTSINTVMWMQDVQEHAAAAAVTTACSSSSPPGGDVSSPPISGDRGGGIAATKPVAVKNWLAAERLSFKEILAKADPGAEFRWRRDLEEGIAAKVPAAGTQAVAPVGSGR</sequence>
<evidence type="ECO:0000256" key="2">
    <source>
        <dbReference type="ARBA" id="ARBA00022741"/>
    </source>
</evidence>
<dbReference type="GO" id="GO:0000166">
    <property type="term" value="F:nucleotide binding"/>
    <property type="evidence" value="ECO:0007669"/>
    <property type="project" value="UniProtKB-KW"/>
</dbReference>
<dbReference type="Pfam" id="PF07959">
    <property type="entry name" value="Fucose_pyrophosphorylase"/>
    <property type="match status" value="1"/>
</dbReference>
<dbReference type="EMBL" id="FN649751">
    <property type="protein sequence ID" value="CBJ29017.1"/>
    <property type="molecule type" value="Genomic_DNA"/>
</dbReference>
<dbReference type="EMBL" id="FN647939">
    <property type="protein sequence ID" value="CBJ29017.1"/>
    <property type="molecule type" value="Genomic_DNA"/>
</dbReference>
<gene>
    <name evidence="6" type="ORF">Esi_0130_0058</name>
</gene>
<evidence type="ECO:0000313" key="6">
    <source>
        <dbReference type="EMBL" id="CBJ29017.1"/>
    </source>
</evidence>
<dbReference type="PANTHER" id="PTHR32463">
    <property type="entry name" value="L-FUCOSE KINASE"/>
    <property type="match status" value="1"/>
</dbReference>
<protein>
    <recommendedName>
        <fullName evidence="5">GDP-fucose pyrophosphorylase domain-containing protein</fullName>
    </recommendedName>
</protein>
<dbReference type="InParanoid" id="D7FJB1"/>
<dbReference type="PANTHER" id="PTHR32463:SF0">
    <property type="entry name" value="L-FUCOSE KINASE"/>
    <property type="match status" value="1"/>
</dbReference>
<dbReference type="OrthoDB" id="271303at2759"/>